<dbReference type="InterPro" id="IPR028889">
    <property type="entry name" value="USP"/>
</dbReference>
<keyword evidence="2 4" id="KW-0863">Zinc-finger</keyword>
<sequence>MDAIAKPSALTSPKLIKNAKGAVVPSSQMAHIAYGCEHMRTMIENARKQTFGHYRGILQKIYEEPSIIAQTYSKKTDGLSVVSLRPLYLCLQCPSIMTEADRDEHIDSKRHIFSVESRSGNVYCGDCQDFIYDPLLEERRLQKGKKRKYEDLTTTEEHKLVLNNSTFLPCRAIGLRGLYNMGQTCFMSVILQTLIHNPFVRNFYLSEGHKTVDCERESCVSCALDEMFVEFHSVEKTEGYGAVNMLMGSWLAGEALAGYQQQDAHEYMQFMLNTLHLQNGGSTDTEDCDCMVHQTFYGRLSSTVTCDNCRNTTTALDPYMDLSLDIRNLPKRKKAERSDNDHIALQSCLDRFTGREKLGAAEYTCQTCDGGQNATKQLSIKQLPPVLPIHLKRFEHSKSTSTKLETRISFPLTLDLYPYTTAYRSSTPLPAKHAVPPNTSHNTNCPANTLIYELSSVVVHKGKIDSGHYISYSREGDDWFMFDDSKVVLASETEVLGAEAYLLFYMVQCLEVSDDVFAPSGYAGMTHYEHDEQRRDSRCTTLVHTVYLLLPRYIRWRGCARGKHGVGVRVGSRIAAHSWVSVSTFALPATDCIGLFCVVLAASTGRGTAMAPPRVQVLSSTRLHPTHRPASPTTIPLSVIDASVARFTPAGAVWYLSAPSPGPGLGLPSTTTTTTTADPLSQDLLKDSLAHTLSAYPHFAGQLRMTPYVPGSPGRKRTNGERYGRMEVRYNFPGPPPPPDGEEEEGGGDPGILYVDAMMECEMASALRPPQDGMTSSNGAVVVVEGDVLVPACTLAGYLSPAGHEHVSVAVQVTRFACGGTAVGVKMSPCLADAITLARFVGDWSATHKSLLADSPLPVLAPVFEPWVLDRRAARSLDDEEPDAAVLDRAYGLPLHRYDYWCSGSGSKSGPEAHRVPEVLRDEPGARTLARRGKMMPWESWDVSAPVGHVVVHYTSEQLGRIWSAVVAGSSEHGKLSRHDALVAHIWALVNRARGAENGDVESEVHCDVSIGLRTRVESQLSPSSVAALPRIAASLKATFSCFTPAAVTAQIYATAYELAPQRLWQAFLERQHVIVTSWAHTGLYEFDFGTGVTPAYVHPIMPLVDGCVQVMEARPTGRTTPARWYDAGVDVAIYLEKEAMGRLVRYEHVWL</sequence>
<dbReference type="FunFam" id="3.90.70.10:FF:000127">
    <property type="entry name" value="Ubiquitin C-terminal hydrolase Ubp8"/>
    <property type="match status" value="1"/>
</dbReference>
<dbReference type="PROSITE" id="PS00973">
    <property type="entry name" value="USP_2"/>
    <property type="match status" value="1"/>
</dbReference>
<dbReference type="Pfam" id="PF00443">
    <property type="entry name" value="UCH"/>
    <property type="match status" value="1"/>
</dbReference>
<accession>A0A9P6GA79</accession>
<keyword evidence="8" id="KW-1185">Reference proteome</keyword>
<gene>
    <name evidence="7" type="ORF">PMIN01_10701</name>
</gene>
<dbReference type="GO" id="GO:0004843">
    <property type="term" value="F:cysteine-type deubiquitinase activity"/>
    <property type="evidence" value="ECO:0007669"/>
    <property type="project" value="InterPro"/>
</dbReference>
<evidence type="ECO:0000313" key="8">
    <source>
        <dbReference type="Proteomes" id="UP000756921"/>
    </source>
</evidence>
<dbReference type="PANTHER" id="PTHR24006">
    <property type="entry name" value="UBIQUITIN CARBOXYL-TERMINAL HYDROLASE"/>
    <property type="match status" value="1"/>
</dbReference>
<dbReference type="GO" id="GO:0008270">
    <property type="term" value="F:zinc ion binding"/>
    <property type="evidence" value="ECO:0007669"/>
    <property type="project" value="UniProtKB-KW"/>
</dbReference>
<dbReference type="OrthoDB" id="289038at2759"/>
<dbReference type="SUPFAM" id="SSF54001">
    <property type="entry name" value="Cysteine proteinases"/>
    <property type="match status" value="1"/>
</dbReference>
<evidence type="ECO:0000256" key="3">
    <source>
        <dbReference type="ARBA" id="ARBA00022833"/>
    </source>
</evidence>
<dbReference type="PANTHER" id="PTHR24006:SF937">
    <property type="entry name" value="UBIQUITIN CARBOXYL-TERMINAL HYDROLASE"/>
    <property type="match status" value="1"/>
</dbReference>
<organism evidence="7 8">
    <name type="scientific">Paraphaeosphaeria minitans</name>
    <dbReference type="NCBI Taxonomy" id="565426"/>
    <lineage>
        <taxon>Eukaryota</taxon>
        <taxon>Fungi</taxon>
        <taxon>Dikarya</taxon>
        <taxon>Ascomycota</taxon>
        <taxon>Pezizomycotina</taxon>
        <taxon>Dothideomycetes</taxon>
        <taxon>Pleosporomycetidae</taxon>
        <taxon>Pleosporales</taxon>
        <taxon>Massarineae</taxon>
        <taxon>Didymosphaeriaceae</taxon>
        <taxon>Paraphaeosphaeria</taxon>
    </lineage>
</organism>
<dbReference type="InterPro" id="IPR050164">
    <property type="entry name" value="Peptidase_C19"/>
</dbReference>
<evidence type="ECO:0000256" key="2">
    <source>
        <dbReference type="ARBA" id="ARBA00022771"/>
    </source>
</evidence>
<keyword evidence="1" id="KW-0479">Metal-binding</keyword>
<dbReference type="PROSITE" id="PS50235">
    <property type="entry name" value="USP_3"/>
    <property type="match status" value="1"/>
</dbReference>
<feature type="domain" description="UBP-type" evidence="6">
    <location>
        <begin position="49"/>
        <end position="151"/>
    </location>
</feature>
<dbReference type="Gene3D" id="3.30.559.10">
    <property type="entry name" value="Chloramphenicol acetyltransferase-like domain"/>
    <property type="match status" value="2"/>
</dbReference>
<dbReference type="Proteomes" id="UP000756921">
    <property type="component" value="Unassembled WGS sequence"/>
</dbReference>
<comment type="caution">
    <text evidence="7">The sequence shown here is derived from an EMBL/GenBank/DDBJ whole genome shotgun (WGS) entry which is preliminary data.</text>
</comment>
<evidence type="ECO:0000256" key="4">
    <source>
        <dbReference type="PROSITE-ProRule" id="PRU00502"/>
    </source>
</evidence>
<dbReference type="EMBL" id="WJXW01000012">
    <property type="protein sequence ID" value="KAF9731684.1"/>
    <property type="molecule type" value="Genomic_DNA"/>
</dbReference>
<dbReference type="Gene3D" id="3.90.70.10">
    <property type="entry name" value="Cysteine proteinases"/>
    <property type="match status" value="1"/>
</dbReference>
<dbReference type="InterPro" id="IPR001394">
    <property type="entry name" value="Peptidase_C19_UCH"/>
</dbReference>
<dbReference type="Pfam" id="PF02148">
    <property type="entry name" value="zf-UBP"/>
    <property type="match status" value="1"/>
</dbReference>
<keyword evidence="3" id="KW-0862">Zinc</keyword>
<dbReference type="InterPro" id="IPR018200">
    <property type="entry name" value="USP_CS"/>
</dbReference>
<proteinExistence type="predicted"/>
<dbReference type="InterPro" id="IPR013083">
    <property type="entry name" value="Znf_RING/FYVE/PHD"/>
</dbReference>
<name>A0A9P6GA79_9PLEO</name>
<dbReference type="PROSITE" id="PS00972">
    <property type="entry name" value="USP_1"/>
    <property type="match status" value="1"/>
</dbReference>
<dbReference type="GO" id="GO:0016579">
    <property type="term" value="P:protein deubiquitination"/>
    <property type="evidence" value="ECO:0007669"/>
    <property type="project" value="InterPro"/>
</dbReference>
<reference evidence="7" key="1">
    <citation type="journal article" date="2020" name="Mol. Plant Microbe Interact.">
        <title>Genome Sequence of the Biocontrol Agent Coniothyrium minitans strain Conio (IMI 134523).</title>
        <authorList>
            <person name="Patel D."/>
            <person name="Shittu T.A."/>
            <person name="Baroncelli R."/>
            <person name="Muthumeenakshi S."/>
            <person name="Osborne T.H."/>
            <person name="Janganan T.K."/>
            <person name="Sreenivasaprasad S."/>
        </authorList>
    </citation>
    <scope>NUCLEOTIDE SEQUENCE</scope>
    <source>
        <strain evidence="7">Conio</strain>
    </source>
</reference>
<dbReference type="GO" id="GO:0005634">
    <property type="term" value="C:nucleus"/>
    <property type="evidence" value="ECO:0007669"/>
    <property type="project" value="TreeGrafter"/>
</dbReference>
<dbReference type="InterPro" id="IPR023213">
    <property type="entry name" value="CAT-like_dom_sf"/>
</dbReference>
<evidence type="ECO:0000259" key="6">
    <source>
        <dbReference type="PROSITE" id="PS50271"/>
    </source>
</evidence>
<feature type="domain" description="USP" evidence="5">
    <location>
        <begin position="176"/>
        <end position="508"/>
    </location>
</feature>
<evidence type="ECO:0000259" key="5">
    <source>
        <dbReference type="PROSITE" id="PS50235"/>
    </source>
</evidence>
<dbReference type="Pfam" id="PF02458">
    <property type="entry name" value="Transferase"/>
    <property type="match status" value="1"/>
</dbReference>
<protein>
    <submittedName>
        <fullName evidence="7">Ubiquitin carboxyl-terminal hydrolase</fullName>
    </submittedName>
</protein>
<dbReference type="PROSITE" id="PS50271">
    <property type="entry name" value="ZF_UBP"/>
    <property type="match status" value="1"/>
</dbReference>
<keyword evidence="7" id="KW-0378">Hydrolase</keyword>
<dbReference type="InterPro" id="IPR001607">
    <property type="entry name" value="Znf_UBP"/>
</dbReference>
<dbReference type="GO" id="GO:0005829">
    <property type="term" value="C:cytosol"/>
    <property type="evidence" value="ECO:0007669"/>
    <property type="project" value="TreeGrafter"/>
</dbReference>
<dbReference type="InterPro" id="IPR038765">
    <property type="entry name" value="Papain-like_cys_pep_sf"/>
</dbReference>
<dbReference type="Gene3D" id="3.30.40.10">
    <property type="entry name" value="Zinc/RING finger domain, C3HC4 (zinc finger)"/>
    <property type="match status" value="1"/>
</dbReference>
<dbReference type="AlphaFoldDB" id="A0A9P6GA79"/>
<dbReference type="CDD" id="cd02660">
    <property type="entry name" value="Peptidase_C19D"/>
    <property type="match status" value="1"/>
</dbReference>
<evidence type="ECO:0000313" key="7">
    <source>
        <dbReference type="EMBL" id="KAF9731684.1"/>
    </source>
</evidence>
<dbReference type="SUPFAM" id="SSF57850">
    <property type="entry name" value="RING/U-box"/>
    <property type="match status" value="1"/>
</dbReference>
<evidence type="ECO:0000256" key="1">
    <source>
        <dbReference type="ARBA" id="ARBA00022723"/>
    </source>
</evidence>